<dbReference type="InterPro" id="IPR050553">
    <property type="entry name" value="Thioredoxin_ResA/DsbE_sf"/>
</dbReference>
<name>A0A6N6RMW3_9FLAO</name>
<dbReference type="InterPro" id="IPR036249">
    <property type="entry name" value="Thioredoxin-like_sf"/>
</dbReference>
<dbReference type="OrthoDB" id="1069091at2"/>
<dbReference type="AlphaFoldDB" id="A0A6N6RMW3"/>
<dbReference type="InterPro" id="IPR017937">
    <property type="entry name" value="Thioredoxin_CS"/>
</dbReference>
<dbReference type="PROSITE" id="PS51352">
    <property type="entry name" value="THIOREDOXIN_2"/>
    <property type="match status" value="1"/>
</dbReference>
<dbReference type="EMBL" id="WBVO01000001">
    <property type="protein sequence ID" value="KAB2814892.1"/>
    <property type="molecule type" value="Genomic_DNA"/>
</dbReference>
<gene>
    <name evidence="6" type="ORF">F8C67_03840</name>
</gene>
<comment type="caution">
    <text evidence="6">The sequence shown here is derived from an EMBL/GenBank/DDBJ whole genome shotgun (WGS) entry which is preliminary data.</text>
</comment>
<reference evidence="6 7" key="1">
    <citation type="submission" date="2019-09" db="EMBL/GenBank/DDBJ databases">
        <title>Genomes of family Cryomorphaceae.</title>
        <authorList>
            <person name="Bowman J.P."/>
        </authorList>
    </citation>
    <scope>NUCLEOTIDE SEQUENCE [LARGE SCALE GENOMIC DNA]</scope>
    <source>
        <strain evidence="6 7">LMG 25704</strain>
    </source>
</reference>
<sequence>MRNSILILAVAALAASCGNSNRSNGTFYLKGEASFSDIAFVQHFTADSINVIDTLNFENNAFGKSIQTKGEGEFYQIEFPGQNVLRFRAFAGDTIDLNIDVSTRPLTYSVAGNETSVKISRIHRVMTRTLPKVDSLDNVMATYRDSLPESQEAIRKVADAAFYSILTDHHEKLTAIISEDSTDLANIFAFYHVVGQAQILQPQYDLPYFYMVDNGIQASADSAHTLAKTFHGYVNEIRSQVRMAQARREASMNVKVGNLAPSISLPNPDGEMIHLKDLRGKVVLIDFWASWCVPCRQNNPHLVSLYEKYNKNGFEIFSVSLDGLSQQSVPRQEWRAAIEQDGLVWPYHVSDLKGYESEVTAFYGIEQIPFTVLIDDRGMIVALNQRGVALERKVQEALQALGS</sequence>
<dbReference type="CDD" id="cd02966">
    <property type="entry name" value="TlpA_like_family"/>
    <property type="match status" value="1"/>
</dbReference>
<keyword evidence="4" id="KW-0676">Redox-active center</keyword>
<dbReference type="GO" id="GO:0017004">
    <property type="term" value="P:cytochrome complex assembly"/>
    <property type="evidence" value="ECO:0007669"/>
    <property type="project" value="UniProtKB-KW"/>
</dbReference>
<dbReference type="PANTHER" id="PTHR42852:SF6">
    <property type="entry name" value="THIOL:DISULFIDE INTERCHANGE PROTEIN DSBE"/>
    <property type="match status" value="1"/>
</dbReference>
<accession>A0A6N6RMW3</accession>
<dbReference type="PROSITE" id="PS00194">
    <property type="entry name" value="THIOREDOXIN_1"/>
    <property type="match status" value="1"/>
</dbReference>
<dbReference type="GO" id="GO:0016491">
    <property type="term" value="F:oxidoreductase activity"/>
    <property type="evidence" value="ECO:0007669"/>
    <property type="project" value="InterPro"/>
</dbReference>
<organism evidence="6 7">
    <name type="scientific">Phaeocystidibacter luteus</name>
    <dbReference type="NCBI Taxonomy" id="911197"/>
    <lineage>
        <taxon>Bacteria</taxon>
        <taxon>Pseudomonadati</taxon>
        <taxon>Bacteroidota</taxon>
        <taxon>Flavobacteriia</taxon>
        <taxon>Flavobacteriales</taxon>
        <taxon>Phaeocystidibacteraceae</taxon>
        <taxon>Phaeocystidibacter</taxon>
    </lineage>
</organism>
<dbReference type="RefSeq" id="WP_151666469.1">
    <property type="nucleotide sequence ID" value="NZ_WBVO01000001.1"/>
</dbReference>
<dbReference type="SUPFAM" id="SSF52833">
    <property type="entry name" value="Thioredoxin-like"/>
    <property type="match status" value="1"/>
</dbReference>
<keyword evidence="7" id="KW-1185">Reference proteome</keyword>
<dbReference type="Gene3D" id="3.40.30.10">
    <property type="entry name" value="Glutaredoxin"/>
    <property type="match status" value="1"/>
</dbReference>
<evidence type="ECO:0000256" key="1">
    <source>
        <dbReference type="ARBA" id="ARBA00004196"/>
    </source>
</evidence>
<comment type="subcellular location">
    <subcellularLocation>
        <location evidence="1">Cell envelope</location>
    </subcellularLocation>
</comment>
<dbReference type="Pfam" id="PF08534">
    <property type="entry name" value="Redoxin"/>
    <property type="match status" value="1"/>
</dbReference>
<dbReference type="GO" id="GO:0030313">
    <property type="term" value="C:cell envelope"/>
    <property type="evidence" value="ECO:0007669"/>
    <property type="project" value="UniProtKB-SubCell"/>
</dbReference>
<dbReference type="InterPro" id="IPR013766">
    <property type="entry name" value="Thioredoxin_domain"/>
</dbReference>
<proteinExistence type="predicted"/>
<feature type="domain" description="Thioredoxin" evidence="5">
    <location>
        <begin position="254"/>
        <end position="403"/>
    </location>
</feature>
<keyword evidence="3" id="KW-1015">Disulfide bond</keyword>
<evidence type="ECO:0000313" key="6">
    <source>
        <dbReference type="EMBL" id="KAB2814892.1"/>
    </source>
</evidence>
<dbReference type="Proteomes" id="UP000468650">
    <property type="component" value="Unassembled WGS sequence"/>
</dbReference>
<dbReference type="InterPro" id="IPR013740">
    <property type="entry name" value="Redoxin"/>
</dbReference>
<evidence type="ECO:0000256" key="4">
    <source>
        <dbReference type="ARBA" id="ARBA00023284"/>
    </source>
</evidence>
<evidence type="ECO:0000256" key="2">
    <source>
        <dbReference type="ARBA" id="ARBA00022748"/>
    </source>
</evidence>
<keyword evidence="2" id="KW-0201">Cytochrome c-type biogenesis</keyword>
<evidence type="ECO:0000256" key="3">
    <source>
        <dbReference type="ARBA" id="ARBA00023157"/>
    </source>
</evidence>
<evidence type="ECO:0000259" key="5">
    <source>
        <dbReference type="PROSITE" id="PS51352"/>
    </source>
</evidence>
<dbReference type="PANTHER" id="PTHR42852">
    <property type="entry name" value="THIOL:DISULFIDE INTERCHANGE PROTEIN DSBE"/>
    <property type="match status" value="1"/>
</dbReference>
<protein>
    <submittedName>
        <fullName evidence="6">TlpA family protein disulfide reductase</fullName>
    </submittedName>
</protein>
<evidence type="ECO:0000313" key="7">
    <source>
        <dbReference type="Proteomes" id="UP000468650"/>
    </source>
</evidence>
<dbReference type="PROSITE" id="PS51257">
    <property type="entry name" value="PROKAR_LIPOPROTEIN"/>
    <property type="match status" value="1"/>
</dbReference>